<dbReference type="RefSeq" id="WP_273596747.1">
    <property type="nucleotide sequence ID" value="NZ_JAQQXS010000008.1"/>
</dbReference>
<keyword evidence="2" id="KW-0175">Coiled coil</keyword>
<reference evidence="4 5" key="1">
    <citation type="submission" date="2022-10" db="EMBL/GenBank/DDBJ databases">
        <title>paucibacter sp. hw8 Genome sequencing.</title>
        <authorList>
            <person name="Park S."/>
        </authorList>
    </citation>
    <scope>NUCLEOTIDE SEQUENCE [LARGE SCALE GENOMIC DNA]</scope>
    <source>
        <strain evidence="5">hw8</strain>
    </source>
</reference>
<keyword evidence="5" id="KW-1185">Reference proteome</keyword>
<dbReference type="SUPFAM" id="SSF55073">
    <property type="entry name" value="Nucleotide cyclase"/>
    <property type="match status" value="1"/>
</dbReference>
<dbReference type="EC" id="2.7.7.65" evidence="1"/>
<proteinExistence type="predicted"/>
<evidence type="ECO:0000256" key="2">
    <source>
        <dbReference type="SAM" id="Coils"/>
    </source>
</evidence>
<protein>
    <recommendedName>
        <fullName evidence="1">diguanylate cyclase</fullName>
        <ecNumber evidence="1">2.7.7.65</ecNumber>
    </recommendedName>
</protein>
<dbReference type="PROSITE" id="PS50887">
    <property type="entry name" value="GGDEF"/>
    <property type="match status" value="1"/>
</dbReference>
<evidence type="ECO:0000259" key="3">
    <source>
        <dbReference type="PROSITE" id="PS50887"/>
    </source>
</evidence>
<dbReference type="PANTHER" id="PTHR45138:SF24">
    <property type="entry name" value="DIGUANYLATE CYCLASE DGCC-RELATED"/>
    <property type="match status" value="1"/>
</dbReference>
<evidence type="ECO:0000256" key="1">
    <source>
        <dbReference type="ARBA" id="ARBA00012528"/>
    </source>
</evidence>
<dbReference type="InterPro" id="IPR043128">
    <property type="entry name" value="Rev_trsase/Diguanyl_cyclase"/>
</dbReference>
<dbReference type="PANTHER" id="PTHR45138">
    <property type="entry name" value="REGULATORY COMPONENTS OF SENSORY TRANSDUCTION SYSTEM"/>
    <property type="match status" value="1"/>
</dbReference>
<evidence type="ECO:0000313" key="4">
    <source>
        <dbReference type="EMBL" id="MDC8785635.1"/>
    </source>
</evidence>
<gene>
    <name evidence="4" type="ORF">PRZ01_10570</name>
</gene>
<dbReference type="NCBIfam" id="TIGR00254">
    <property type="entry name" value="GGDEF"/>
    <property type="match status" value="1"/>
</dbReference>
<dbReference type="Proteomes" id="UP001219862">
    <property type="component" value="Unassembled WGS sequence"/>
</dbReference>
<dbReference type="InterPro" id="IPR000160">
    <property type="entry name" value="GGDEF_dom"/>
</dbReference>
<dbReference type="Pfam" id="PF00990">
    <property type="entry name" value="GGDEF"/>
    <property type="match status" value="1"/>
</dbReference>
<dbReference type="CDD" id="cd01949">
    <property type="entry name" value="GGDEF"/>
    <property type="match status" value="1"/>
</dbReference>
<sequence>MNSVHPPDTHLQNEPAQLGSPVRAVGLRLSMAVLLSCSLAVSLTESLKHSLASAPFLSALQPVLSALHIDPLHLEAQALSDSKELVFEPSSAGIPSHQPPPAEALSTVLARDIPLILLLSLCLILLLKRGMLQPVKQLAGQVQTLRQGLRLERQRADGFREQAERHDEALREIQQVLAQKSRELSELSRQDLLTGLPNQRVFDEGLRREFKRAQRQRGCLALAVLDLDQFKNFNERYGQEAGNATLQQFSSLLSEHFKRDTDLVARLGGEEFVVMLPGLALDNSQQLLEQLREEFRALAIRHEGGVGVGLDGTTHVLTVSIGLAVYSPAHPYLSPQALLQAADEALYIAKHTGRDRLSRAAAKARSTERS</sequence>
<organism evidence="4 5">
    <name type="scientific">Roseateles koreensis</name>
    <dbReference type="NCBI Taxonomy" id="2987526"/>
    <lineage>
        <taxon>Bacteria</taxon>
        <taxon>Pseudomonadati</taxon>
        <taxon>Pseudomonadota</taxon>
        <taxon>Betaproteobacteria</taxon>
        <taxon>Burkholderiales</taxon>
        <taxon>Sphaerotilaceae</taxon>
        <taxon>Roseateles</taxon>
    </lineage>
</organism>
<dbReference type="InterPro" id="IPR050469">
    <property type="entry name" value="Diguanylate_Cyclase"/>
</dbReference>
<dbReference type="EMBL" id="JAQQXS010000008">
    <property type="protein sequence ID" value="MDC8785635.1"/>
    <property type="molecule type" value="Genomic_DNA"/>
</dbReference>
<feature type="domain" description="GGDEF" evidence="3">
    <location>
        <begin position="218"/>
        <end position="362"/>
    </location>
</feature>
<feature type="coiled-coil region" evidence="2">
    <location>
        <begin position="163"/>
        <end position="190"/>
    </location>
</feature>
<evidence type="ECO:0000313" key="5">
    <source>
        <dbReference type="Proteomes" id="UP001219862"/>
    </source>
</evidence>
<accession>A0ABT5KT85</accession>
<dbReference type="Gene3D" id="3.30.70.270">
    <property type="match status" value="1"/>
</dbReference>
<dbReference type="InterPro" id="IPR029787">
    <property type="entry name" value="Nucleotide_cyclase"/>
</dbReference>
<dbReference type="SMART" id="SM00267">
    <property type="entry name" value="GGDEF"/>
    <property type="match status" value="1"/>
</dbReference>
<comment type="caution">
    <text evidence="4">The sequence shown here is derived from an EMBL/GenBank/DDBJ whole genome shotgun (WGS) entry which is preliminary data.</text>
</comment>
<name>A0ABT5KT85_9BURK</name>